<dbReference type="Proteomes" id="UP000325788">
    <property type="component" value="Unassembled WGS sequence"/>
</dbReference>
<feature type="signal peptide" evidence="1">
    <location>
        <begin position="1"/>
        <end position="20"/>
    </location>
</feature>
<evidence type="ECO:0000313" key="2">
    <source>
        <dbReference type="EMBL" id="KAB1852317.1"/>
    </source>
</evidence>
<protein>
    <submittedName>
        <fullName evidence="2">Uncharacterized protein</fullName>
    </submittedName>
</protein>
<dbReference type="EMBL" id="VXLD01000014">
    <property type="protein sequence ID" value="KAB1852317.1"/>
    <property type="molecule type" value="Genomic_DNA"/>
</dbReference>
<name>A0A5N4W2L3_9GAMM</name>
<sequence>MKKMAVLSALFFMLISATYANPIKVNAYSSIQNVKSIALDSTVQSQLQIVLAQDYSNFYNNFEEYAAPYKLKTANALYYEGRTRDSTAYSAATIYEDGRIFAATFDKNNNTLKYFTNDASCSKSLHPTIQVFLKQFNNPKIIYANANKNSILKFNVNQKTDCSSYVVAPSLKSGTQAQARVASVSDQEAAKTIATNIWGASIANSWDYNAEVGVVLSQAVQAISTCSANFSLVPKPPGYGAAPGLSYIGKYFTNIIAYITGVKQQPTYKTCIVTVAASYRSAMEMASLGI</sequence>
<evidence type="ECO:0000313" key="3">
    <source>
        <dbReference type="Proteomes" id="UP000325788"/>
    </source>
</evidence>
<gene>
    <name evidence="2" type="ORF">F4W09_15065</name>
</gene>
<comment type="caution">
    <text evidence="2">The sequence shown here is derived from an EMBL/GenBank/DDBJ whole genome shotgun (WGS) entry which is preliminary data.</text>
</comment>
<accession>A0A5N4W2L3</accession>
<organism evidence="2 3">
    <name type="scientific">Acinetobacter tandoii</name>
    <dbReference type="NCBI Taxonomy" id="202954"/>
    <lineage>
        <taxon>Bacteria</taxon>
        <taxon>Pseudomonadati</taxon>
        <taxon>Pseudomonadota</taxon>
        <taxon>Gammaproteobacteria</taxon>
        <taxon>Moraxellales</taxon>
        <taxon>Moraxellaceae</taxon>
        <taxon>Acinetobacter</taxon>
    </lineage>
</organism>
<proteinExistence type="predicted"/>
<evidence type="ECO:0000256" key="1">
    <source>
        <dbReference type="SAM" id="SignalP"/>
    </source>
</evidence>
<reference evidence="2 3" key="1">
    <citation type="submission" date="2019-09" db="EMBL/GenBank/DDBJ databases">
        <title>Draft genome sequence of Acinetobacter tandoii W4-4-4 isolated from environmental water sample.</title>
        <authorList>
            <person name="Wee S.K."/>
            <person name="Yan B."/>
            <person name="Mustaffa S.B."/>
            <person name="Yap E.P.H."/>
        </authorList>
    </citation>
    <scope>NUCLEOTIDE SEQUENCE [LARGE SCALE GENOMIC DNA]</scope>
    <source>
        <strain evidence="2 3">W4-4-4</strain>
    </source>
</reference>
<feature type="chain" id="PRO_5024382228" evidence="1">
    <location>
        <begin position="21"/>
        <end position="290"/>
    </location>
</feature>
<dbReference type="AlphaFoldDB" id="A0A5N4W2L3"/>
<dbReference type="RefSeq" id="WP_151505261.1">
    <property type="nucleotide sequence ID" value="NZ_VXLD01000014.1"/>
</dbReference>
<keyword evidence="1" id="KW-0732">Signal</keyword>